<sequence>MGRIEFEIAEYVGNYTRRRGYPPTVEELISTFGIITVMCSLFYILNLYRIGMIRNSLFFGTKGLQLLPVKTK</sequence>
<dbReference type="EMBL" id="CP017831">
    <property type="protein sequence ID" value="AOZ96013.1"/>
    <property type="molecule type" value="Genomic_DNA"/>
</dbReference>
<accession>A0A1D9P0H6</accession>
<keyword evidence="3" id="KW-1185">Reference proteome</keyword>
<keyword evidence="1" id="KW-1133">Transmembrane helix</keyword>
<evidence type="ECO:0000256" key="1">
    <source>
        <dbReference type="SAM" id="Phobius"/>
    </source>
</evidence>
<evidence type="ECO:0000313" key="3">
    <source>
        <dbReference type="Proteomes" id="UP000179284"/>
    </source>
</evidence>
<feature type="transmembrane region" description="Helical" evidence="1">
    <location>
        <begin position="28"/>
        <end position="48"/>
    </location>
</feature>
<gene>
    <name evidence="2" type="ORF">bhn_I0979</name>
</gene>
<proteinExistence type="predicted"/>
<keyword evidence="1" id="KW-0472">Membrane</keyword>
<dbReference type="KEGG" id="bhu:bhn_I0979"/>
<organism evidence="2 3">
    <name type="scientific">Butyrivibrio hungatei</name>
    <dbReference type="NCBI Taxonomy" id="185008"/>
    <lineage>
        <taxon>Bacteria</taxon>
        <taxon>Bacillati</taxon>
        <taxon>Bacillota</taxon>
        <taxon>Clostridia</taxon>
        <taxon>Lachnospirales</taxon>
        <taxon>Lachnospiraceae</taxon>
        <taxon>Butyrivibrio</taxon>
    </lineage>
</organism>
<protein>
    <submittedName>
        <fullName evidence="2">Uncharacterized protein</fullName>
    </submittedName>
</protein>
<keyword evidence="1" id="KW-0812">Transmembrane</keyword>
<dbReference type="RefSeq" id="WP_071175734.1">
    <property type="nucleotide sequence ID" value="NZ_CP017831.1"/>
</dbReference>
<dbReference type="AlphaFoldDB" id="A0A1D9P0H6"/>
<evidence type="ECO:0000313" key="2">
    <source>
        <dbReference type="EMBL" id="AOZ96013.1"/>
    </source>
</evidence>
<name>A0A1D9P0H6_9FIRM</name>
<dbReference type="OrthoDB" id="2004142at2"/>
<dbReference type="Proteomes" id="UP000179284">
    <property type="component" value="Chromosome I"/>
</dbReference>
<reference evidence="3" key="1">
    <citation type="submission" date="2016-10" db="EMBL/GenBank/DDBJ databases">
        <title>The complete genome sequence of the rumen bacterium Butyrivibrio hungatei MB2003.</title>
        <authorList>
            <person name="Palevich N."/>
            <person name="Kelly W.J."/>
            <person name="Leahy S.C."/>
            <person name="Altermann E."/>
            <person name="Rakonjac J."/>
            <person name="Attwood G.T."/>
        </authorList>
    </citation>
    <scope>NUCLEOTIDE SEQUENCE [LARGE SCALE GENOMIC DNA]</scope>
    <source>
        <strain evidence="3">MB2003</strain>
    </source>
</reference>